<reference evidence="2" key="1">
    <citation type="submission" date="2021-01" db="EMBL/GenBank/DDBJ databases">
        <authorList>
            <person name="Corre E."/>
            <person name="Pelletier E."/>
            <person name="Niang G."/>
            <person name="Scheremetjew M."/>
            <person name="Finn R."/>
            <person name="Kale V."/>
            <person name="Holt S."/>
            <person name="Cochrane G."/>
            <person name="Meng A."/>
            <person name="Brown T."/>
            <person name="Cohen L."/>
        </authorList>
    </citation>
    <scope>NUCLEOTIDE SEQUENCE</scope>
    <source>
        <strain evidence="2">Pbaha01</strain>
    </source>
</reference>
<dbReference type="AlphaFoldDB" id="A0A6T8UZX6"/>
<accession>A0A6T8UZX6</accession>
<organism evidence="2">
    <name type="scientific">Pyrodinium bahamense</name>
    <dbReference type="NCBI Taxonomy" id="73915"/>
    <lineage>
        <taxon>Eukaryota</taxon>
        <taxon>Sar</taxon>
        <taxon>Alveolata</taxon>
        <taxon>Dinophyceae</taxon>
        <taxon>Gonyaulacales</taxon>
        <taxon>Pyrocystaceae</taxon>
        <taxon>Pyrodinium</taxon>
    </lineage>
</organism>
<protein>
    <submittedName>
        <fullName evidence="2">Uncharacterized protein</fullName>
    </submittedName>
</protein>
<evidence type="ECO:0000313" key="1">
    <source>
        <dbReference type="EMBL" id="CAD8355773.1"/>
    </source>
</evidence>
<evidence type="ECO:0000313" key="2">
    <source>
        <dbReference type="EMBL" id="CAD8355774.1"/>
    </source>
</evidence>
<gene>
    <name evidence="1" type="ORF">PBAH0796_LOCUS11140</name>
    <name evidence="2" type="ORF">PBAH0796_LOCUS11141</name>
</gene>
<sequence>MDDLCYSNFIVEQKDHNGAPGLAPDKVHVRTEAQLHTRSCLLVSYCSRSGFRLVEQKSAGGNFEQVVHLDVNSTEKVFDWLVTARHSCSEPSKATGVGAMATPLLACGISATIAALAA</sequence>
<name>A0A6T8UZX6_9DINO</name>
<dbReference type="EMBL" id="HBEG01018412">
    <property type="protein sequence ID" value="CAD8355774.1"/>
    <property type="molecule type" value="Transcribed_RNA"/>
</dbReference>
<proteinExistence type="predicted"/>
<dbReference type="EMBL" id="HBEG01018411">
    <property type="protein sequence ID" value="CAD8355773.1"/>
    <property type="molecule type" value="Transcribed_RNA"/>
</dbReference>